<reference evidence="4 5" key="1">
    <citation type="submission" date="2020-02" db="EMBL/GenBank/DDBJ databases">
        <authorList>
            <person name="Ma Q."/>
            <person name="Huang Y."/>
            <person name="Song X."/>
            <person name="Pei D."/>
        </authorList>
    </citation>
    <scope>NUCLEOTIDE SEQUENCE [LARGE SCALE GENOMIC DNA]</scope>
    <source>
        <strain evidence="4">Sxm20200214</strain>
        <tissue evidence="4">Leaf</tissue>
    </source>
</reference>
<dbReference type="PANTHER" id="PTHR47938">
    <property type="entry name" value="RESPIRATORY COMPLEX I CHAPERONE (CIA84), PUTATIVE (AFU_ORTHOLOGUE AFUA_2G06020)-RELATED"/>
    <property type="match status" value="1"/>
</dbReference>
<dbReference type="OrthoDB" id="185373at2759"/>
<dbReference type="Proteomes" id="UP000886595">
    <property type="component" value="Unassembled WGS sequence"/>
</dbReference>
<dbReference type="AlphaFoldDB" id="A0A8X7TLC5"/>
<sequence length="142" mass="16932">MSSDSLSFSFRLYDTKPEGFVVDTKTSNALLHGLCEEGTLDEALRIREEILGRERGNWKKRLRSWMKWLRGLKPDNHTYIILTRWLFELNKIEEAIQFWGSWKRNVMIDKCCKAERAGEGQNLFDEMMRKERAVKHSWIIYT</sequence>
<protein>
    <submittedName>
        <fullName evidence="4">Uncharacterized protein</fullName>
    </submittedName>
</protein>
<dbReference type="GO" id="GO:0003729">
    <property type="term" value="F:mRNA binding"/>
    <property type="evidence" value="ECO:0007669"/>
    <property type="project" value="TreeGrafter"/>
</dbReference>
<comment type="similarity">
    <text evidence="1">Belongs to the PPR family. P subfamily.</text>
</comment>
<accession>A0A8X7TLC5</accession>
<dbReference type="Pfam" id="PF01535">
    <property type="entry name" value="PPR"/>
    <property type="match status" value="2"/>
</dbReference>
<organism evidence="4 5">
    <name type="scientific">Brassica carinata</name>
    <name type="common">Ethiopian mustard</name>
    <name type="synonym">Abyssinian cabbage</name>
    <dbReference type="NCBI Taxonomy" id="52824"/>
    <lineage>
        <taxon>Eukaryota</taxon>
        <taxon>Viridiplantae</taxon>
        <taxon>Streptophyta</taxon>
        <taxon>Embryophyta</taxon>
        <taxon>Tracheophyta</taxon>
        <taxon>Spermatophyta</taxon>
        <taxon>Magnoliopsida</taxon>
        <taxon>eudicotyledons</taxon>
        <taxon>Gunneridae</taxon>
        <taxon>Pentapetalae</taxon>
        <taxon>rosids</taxon>
        <taxon>malvids</taxon>
        <taxon>Brassicales</taxon>
        <taxon>Brassicaceae</taxon>
        <taxon>Brassiceae</taxon>
        <taxon>Brassica</taxon>
    </lineage>
</organism>
<evidence type="ECO:0000313" key="4">
    <source>
        <dbReference type="EMBL" id="KAG2245326.1"/>
    </source>
</evidence>
<evidence type="ECO:0000313" key="5">
    <source>
        <dbReference type="Proteomes" id="UP000886595"/>
    </source>
</evidence>
<feature type="repeat" description="PPR" evidence="3">
    <location>
        <begin position="23"/>
        <end position="53"/>
    </location>
</feature>
<gene>
    <name evidence="4" type="ORF">Bca52824_092811</name>
</gene>
<keyword evidence="2" id="KW-0677">Repeat</keyword>
<name>A0A8X7TLC5_BRACI</name>
<evidence type="ECO:0000256" key="2">
    <source>
        <dbReference type="ARBA" id="ARBA00022737"/>
    </source>
</evidence>
<proteinExistence type="inferred from homology"/>
<dbReference type="EMBL" id="JAAMPC010000022">
    <property type="protein sequence ID" value="KAG2245326.1"/>
    <property type="molecule type" value="Genomic_DNA"/>
</dbReference>
<comment type="caution">
    <text evidence="4">The sequence shown here is derived from an EMBL/GenBank/DDBJ whole genome shotgun (WGS) entry which is preliminary data.</text>
</comment>
<evidence type="ECO:0000256" key="1">
    <source>
        <dbReference type="ARBA" id="ARBA00007626"/>
    </source>
</evidence>
<dbReference type="PANTHER" id="PTHR47938:SF35">
    <property type="entry name" value="PENTATRICOPEPTIDE REPEAT-CONTAINING PROTEIN 4, MITOCHONDRIAL-RELATED"/>
    <property type="match status" value="1"/>
</dbReference>
<keyword evidence="5" id="KW-1185">Reference proteome</keyword>
<dbReference type="Gene3D" id="1.25.40.10">
    <property type="entry name" value="Tetratricopeptide repeat domain"/>
    <property type="match status" value="1"/>
</dbReference>
<dbReference type="InterPro" id="IPR011990">
    <property type="entry name" value="TPR-like_helical_dom_sf"/>
</dbReference>
<dbReference type="InterPro" id="IPR002885">
    <property type="entry name" value="PPR_rpt"/>
</dbReference>
<evidence type="ECO:0000256" key="3">
    <source>
        <dbReference type="PROSITE-ProRule" id="PRU00708"/>
    </source>
</evidence>
<dbReference type="PROSITE" id="PS51375">
    <property type="entry name" value="PPR"/>
    <property type="match status" value="1"/>
</dbReference>